<evidence type="ECO:0000313" key="2">
    <source>
        <dbReference type="Proteomes" id="UP000681720"/>
    </source>
</evidence>
<organism evidence="1 2">
    <name type="scientific">Rotaria magnacalcarata</name>
    <dbReference type="NCBI Taxonomy" id="392030"/>
    <lineage>
        <taxon>Eukaryota</taxon>
        <taxon>Metazoa</taxon>
        <taxon>Spiralia</taxon>
        <taxon>Gnathifera</taxon>
        <taxon>Rotifera</taxon>
        <taxon>Eurotatoria</taxon>
        <taxon>Bdelloidea</taxon>
        <taxon>Philodinida</taxon>
        <taxon>Philodinidae</taxon>
        <taxon>Rotaria</taxon>
    </lineage>
</organism>
<dbReference type="AlphaFoldDB" id="A0A8S3BE43"/>
<sequence length="75" mass="9156">MDINSMENLIHLPIYENVIKRYGKYTKKVNGELVKVIYDWFERENKHDDKYHGHQYKLGLTKHQYDQMKSLLMPK</sequence>
<name>A0A8S3BE43_9BILA</name>
<dbReference type="Proteomes" id="UP000681720">
    <property type="component" value="Unassembled WGS sequence"/>
</dbReference>
<feature type="non-terminal residue" evidence="1">
    <location>
        <position position="1"/>
    </location>
</feature>
<protein>
    <submittedName>
        <fullName evidence="1">Uncharacterized protein</fullName>
    </submittedName>
</protein>
<evidence type="ECO:0000313" key="1">
    <source>
        <dbReference type="EMBL" id="CAF4795537.1"/>
    </source>
</evidence>
<gene>
    <name evidence="1" type="ORF">GIL414_LOCUS46932</name>
</gene>
<reference evidence="1" key="1">
    <citation type="submission" date="2021-02" db="EMBL/GenBank/DDBJ databases">
        <authorList>
            <person name="Nowell W R."/>
        </authorList>
    </citation>
    <scope>NUCLEOTIDE SEQUENCE</scope>
</reference>
<dbReference type="EMBL" id="CAJOBJ010148732">
    <property type="protein sequence ID" value="CAF4795537.1"/>
    <property type="molecule type" value="Genomic_DNA"/>
</dbReference>
<proteinExistence type="predicted"/>
<accession>A0A8S3BE43</accession>
<comment type="caution">
    <text evidence="1">The sequence shown here is derived from an EMBL/GenBank/DDBJ whole genome shotgun (WGS) entry which is preliminary data.</text>
</comment>